<dbReference type="AlphaFoldDB" id="A0A4R5FDV8"/>
<dbReference type="Proteomes" id="UP000295136">
    <property type="component" value="Unassembled WGS sequence"/>
</dbReference>
<dbReference type="Gene3D" id="3.30.565.60">
    <property type="match status" value="1"/>
</dbReference>
<dbReference type="InterPro" id="IPR038461">
    <property type="entry name" value="Schlafen_AlbA_2_dom_sf"/>
</dbReference>
<dbReference type="Gene3D" id="1.10.10.10">
    <property type="entry name" value="Winged helix-like DNA-binding domain superfamily/Winged helix DNA-binding domain"/>
    <property type="match status" value="1"/>
</dbReference>
<dbReference type="Pfam" id="PF04326">
    <property type="entry name" value="SLFN_AlbA_2"/>
    <property type="match status" value="1"/>
</dbReference>
<dbReference type="Gene3D" id="3.30.950.30">
    <property type="entry name" value="Schlafen, AAA domain"/>
    <property type="match status" value="1"/>
</dbReference>
<protein>
    <submittedName>
        <fullName evidence="3">Transcriptional regulator</fullName>
    </submittedName>
</protein>
<comment type="caution">
    <text evidence="3">The sequence shown here is derived from an EMBL/GenBank/DDBJ whole genome shotgun (WGS) entry which is preliminary data.</text>
</comment>
<dbReference type="PANTHER" id="PTHR30595">
    <property type="entry name" value="GLPR-RELATED TRANSCRIPTIONAL REPRESSOR"/>
    <property type="match status" value="1"/>
</dbReference>
<feature type="region of interest" description="Disordered" evidence="1">
    <location>
        <begin position="494"/>
        <end position="516"/>
    </location>
</feature>
<dbReference type="SUPFAM" id="SSF46785">
    <property type="entry name" value="Winged helix' DNA-binding domain"/>
    <property type="match status" value="1"/>
</dbReference>
<dbReference type="InterPro" id="IPR036388">
    <property type="entry name" value="WH-like_DNA-bd_sf"/>
</dbReference>
<dbReference type="InterPro" id="IPR036390">
    <property type="entry name" value="WH_DNA-bd_sf"/>
</dbReference>
<evidence type="ECO:0000259" key="2">
    <source>
        <dbReference type="Pfam" id="PF04326"/>
    </source>
</evidence>
<proteinExistence type="predicted"/>
<keyword evidence="4" id="KW-1185">Reference proteome</keyword>
<organism evidence="3 4">
    <name type="scientific">Nonomuraea mesophila</name>
    <dbReference type="NCBI Taxonomy" id="2530382"/>
    <lineage>
        <taxon>Bacteria</taxon>
        <taxon>Bacillati</taxon>
        <taxon>Actinomycetota</taxon>
        <taxon>Actinomycetes</taxon>
        <taxon>Streptosporangiales</taxon>
        <taxon>Streptosporangiaceae</taxon>
        <taxon>Nonomuraea</taxon>
    </lineage>
</organism>
<dbReference type="Pfam" id="PF13749">
    <property type="entry name" value="HATPase_c_4"/>
    <property type="match status" value="1"/>
</dbReference>
<sequence length="586" mass="64200">MLDEELSEIVANLRVLGGDISDVEVKQSQRELPKTIRETLSAFANTHGGVLILGLSESTTFSATGVRDASKLSNDLASLCSTDMEPALRPLIRVHDFEGVKIIVAEVPELDPAQRPCFYKGAGMTKGSFVRVGDGDRRLSSYEVQIMLSSRGQPREDEQAISGTGLQLLDPIALESFIARLRTNRPHAFADLDRDHLLRRARILVAGHDGTENLSLAALLALGSYPQEYFPQLMISFVHYPSVTGQPSATGTRFLDNLTVEGPIPIMVRDALAVIRRNMSRRAVIGGAGREDVWEYPETALREAVVNALVHRDLSSAARGTQIQIEMYPDRLTIRSPGGLFGPVTIDNLTDEGISSARNATLMRMLEDVPLPGETRTVCENRGSGIRAMVSALRAAGMSPPQFDDRVSSFTVTIPNHALLNEEVVRWIESLGEEGFSGSQCIALAMLRNREILDNRSYRSATGVDSRVATAELGDLVARELVTQTGSRRWAQYELSQRGHRPPSGEAPASTRSDRRPQLLDALGDETLSRAELARSTGLTDQTVRRWLSIMRDEGTVELIGSSPRSSTARYRRTRQGSLFSPAEPG</sequence>
<accession>A0A4R5FDV8</accession>
<dbReference type="PANTHER" id="PTHR30595:SF6">
    <property type="entry name" value="SCHLAFEN ALBA-2 DOMAIN-CONTAINING PROTEIN"/>
    <property type="match status" value="1"/>
</dbReference>
<feature type="region of interest" description="Disordered" evidence="1">
    <location>
        <begin position="558"/>
        <end position="586"/>
    </location>
</feature>
<name>A0A4R5FDV8_9ACTN</name>
<feature type="domain" description="Schlafen AlbA-2" evidence="2">
    <location>
        <begin position="21"/>
        <end position="139"/>
    </location>
</feature>
<dbReference type="InterPro" id="IPR007421">
    <property type="entry name" value="Schlafen_AlbA_2_dom"/>
</dbReference>
<gene>
    <name evidence="3" type="ORF">E1295_22185</name>
</gene>
<evidence type="ECO:0000256" key="1">
    <source>
        <dbReference type="SAM" id="MobiDB-lite"/>
    </source>
</evidence>
<dbReference type="EMBL" id="SMLD01000058">
    <property type="protein sequence ID" value="TDE47894.1"/>
    <property type="molecule type" value="Genomic_DNA"/>
</dbReference>
<evidence type="ECO:0000313" key="4">
    <source>
        <dbReference type="Proteomes" id="UP000295136"/>
    </source>
</evidence>
<dbReference type="InterPro" id="IPR038475">
    <property type="entry name" value="RecG_C_sf"/>
</dbReference>
<evidence type="ECO:0000313" key="3">
    <source>
        <dbReference type="EMBL" id="TDE47894.1"/>
    </source>
</evidence>
<reference evidence="3 4" key="1">
    <citation type="submission" date="2019-03" db="EMBL/GenBank/DDBJ databases">
        <title>Draft genome sequences of novel Actinobacteria.</title>
        <authorList>
            <person name="Sahin N."/>
            <person name="Ay H."/>
            <person name="Saygin H."/>
        </authorList>
    </citation>
    <scope>NUCLEOTIDE SEQUENCE [LARGE SCALE GENOMIC DNA]</scope>
    <source>
        <strain evidence="3 4">6K102</strain>
    </source>
</reference>